<protein>
    <submittedName>
        <fullName evidence="3">Oxidase</fullName>
    </submittedName>
</protein>
<dbReference type="Proteomes" id="UP000061362">
    <property type="component" value="Chromosome"/>
</dbReference>
<reference evidence="7 9" key="3">
    <citation type="submission" date="2015-07" db="EMBL/GenBank/DDBJ databases">
        <title>Physiological, transcriptional responses and genome re-sequencing of acid resistant extremely thermoacidophilic Metallosphaera sedula SARC-M1.</title>
        <authorList>
            <person name="Ai C."/>
            <person name="McCarthy S."/>
            <person name="Eckrich V."/>
            <person name="Rudrappa D."/>
            <person name="Qiu G."/>
            <person name="Blum P."/>
        </authorList>
    </citation>
    <scope>NUCLEOTIDE SEQUENCE [LARGE SCALE GENOMIC DNA]</scope>
    <source>
        <strain evidence="7 9">SARC-M1</strain>
    </source>
</reference>
<evidence type="ECO:0000313" key="13">
    <source>
        <dbReference type="Proteomes" id="UP000068832"/>
    </source>
</evidence>
<dbReference type="Proteomes" id="UP000056255">
    <property type="component" value="Chromosome"/>
</dbReference>
<keyword evidence="1" id="KW-0812">Transmembrane</keyword>
<evidence type="ECO:0000313" key="2">
    <source>
        <dbReference type="EMBL" id="AIM28154.1"/>
    </source>
</evidence>
<keyword evidence="1" id="KW-1133">Transmembrane helix</keyword>
<dbReference type="Proteomes" id="UP000062475">
    <property type="component" value="Chromosome"/>
</dbReference>
<dbReference type="Proteomes" id="UP000062398">
    <property type="component" value="Chromosome"/>
</dbReference>
<evidence type="ECO:0000313" key="6">
    <source>
        <dbReference type="EMBL" id="AKV82139.1"/>
    </source>
</evidence>
<dbReference type="Proteomes" id="UP000068832">
    <property type="component" value="Chromosome"/>
</dbReference>
<dbReference type="AlphaFoldDB" id="A0A088E6V1"/>
<organism evidence="2 8">
    <name type="scientific">Metallosphaera sedula</name>
    <dbReference type="NCBI Taxonomy" id="43687"/>
    <lineage>
        <taxon>Archaea</taxon>
        <taxon>Thermoproteota</taxon>
        <taxon>Thermoprotei</taxon>
        <taxon>Sulfolobales</taxon>
        <taxon>Sulfolobaceae</taxon>
        <taxon>Metallosphaera</taxon>
    </lineage>
</organism>
<dbReference type="EMBL" id="CP012175">
    <property type="protein sequence ID" value="AKV82139.1"/>
    <property type="molecule type" value="Genomic_DNA"/>
</dbReference>
<evidence type="ECO:0000313" key="10">
    <source>
        <dbReference type="Proteomes" id="UP000061362"/>
    </source>
</evidence>
<evidence type="ECO:0000313" key="8">
    <source>
        <dbReference type="Proteomes" id="UP000029084"/>
    </source>
</evidence>
<evidence type="ECO:0000313" key="12">
    <source>
        <dbReference type="Proteomes" id="UP000062475"/>
    </source>
</evidence>
<name>A0A088E6V1_9CREN</name>
<proteinExistence type="predicted"/>
<accession>A0A088E6V1</accession>
<dbReference type="GeneID" id="91756564"/>
<dbReference type="OMA" id="WWNGTIT"/>
<feature type="transmembrane region" description="Helical" evidence="1">
    <location>
        <begin position="9"/>
        <end position="27"/>
    </location>
</feature>
<evidence type="ECO:0000313" key="4">
    <source>
        <dbReference type="EMBL" id="AKV77647.1"/>
    </source>
</evidence>
<evidence type="ECO:0000313" key="5">
    <source>
        <dbReference type="EMBL" id="AKV79894.1"/>
    </source>
</evidence>
<reference evidence="2 8" key="1">
    <citation type="journal article" date="2014" name="J. Bacteriol.">
        <title>Role of an Archaeal PitA Transporter in the Copper and Arsenic Resistance of Metallosphaera sedula, an Extreme Thermoacidophile.</title>
        <authorList>
            <person name="McCarthy S."/>
            <person name="Ai C."/>
            <person name="Wheaton G."/>
            <person name="Tevatia R."/>
            <person name="Eckrich V."/>
            <person name="Kelly R."/>
            <person name="Blum P."/>
        </authorList>
    </citation>
    <scope>NUCLEOTIDE SEQUENCE [LARGE SCALE GENOMIC DNA]</scope>
    <source>
        <strain evidence="2 8">CuR1</strain>
    </source>
</reference>
<reference evidence="10 11" key="2">
    <citation type="journal article" date="2015" name="Genome Announc.">
        <title>Complete Genome Sequences of Evolved Arsenate-Resistant Metallosphaera sedula Strains.</title>
        <authorList>
            <person name="Ai C."/>
            <person name="McCarthy S."/>
            <person name="Schackwitz W."/>
            <person name="Martin J."/>
            <person name="Lipzen A."/>
            <person name="Blum P."/>
        </authorList>
    </citation>
    <scope>NUCLEOTIDE SEQUENCE [LARGE SCALE GENOMIC DNA]</scope>
    <source>
        <strain evidence="5 11">ARS120-1</strain>
        <strain evidence="6 10">ARS120-2</strain>
        <strain evidence="3 13">ARS50-1</strain>
        <strain evidence="4 12">ARS50-2</strain>
    </source>
</reference>
<sequence>MDKKDKYELAWALFVIILFAVVIIGTLPQDFTVGGVPNTLSALNKDPPQDIINTRIVAEQYVFKTQESGAVNAQEMGSPVLYNLIVAHPGDWLNLTITSADVTGNFYFPDYADQVVDDQIVPGLVTYDALKVPNITGPFVFLNGEYNGPWFSYQEGELLVIPTSGYFTASSISQLQVQDTRAQTNGLVGDPYNSPIISVSGPTTLVTDKYGLFNSSVPGPTLVAQANNQVTLNLIFTTPASDHNYLYNYSSNGVASPVSNVLVGIYAVWWNGTITPVAQKPITYGTPITFTFNATAPAYLYGIVTPVYNVYNPQGMSNNFIGQDKGYVMGAWGTIVVEGS</sequence>
<dbReference type="PATRIC" id="fig|43687.5.peg.2189"/>
<dbReference type="EMBL" id="CP008822">
    <property type="protein sequence ID" value="AIM28154.1"/>
    <property type="molecule type" value="Genomic_DNA"/>
</dbReference>
<gene>
    <name evidence="2" type="ORF">HA72_2031</name>
    <name evidence="3" type="ORF">MsedA_2079</name>
    <name evidence="4" type="ORF">MsedB_2081</name>
    <name evidence="5" type="ORF">MsedC_2079</name>
    <name evidence="6" type="ORF">MsedD_2080</name>
    <name evidence="7" type="ORF">MsedE_2081</name>
</gene>
<dbReference type="EMBL" id="CP012172">
    <property type="protein sequence ID" value="AKV75403.1"/>
    <property type="molecule type" value="Genomic_DNA"/>
</dbReference>
<dbReference type="RefSeq" id="WP_012021958.1">
    <property type="nucleotide sequence ID" value="NZ_CP008822.1"/>
</dbReference>
<dbReference type="Proteomes" id="UP000029084">
    <property type="component" value="Chromosome"/>
</dbReference>
<evidence type="ECO:0000256" key="1">
    <source>
        <dbReference type="SAM" id="Phobius"/>
    </source>
</evidence>
<dbReference type="SUPFAM" id="SSF49503">
    <property type="entry name" value="Cupredoxins"/>
    <property type="match status" value="1"/>
</dbReference>
<dbReference type="EMBL" id="CP012174">
    <property type="protein sequence ID" value="AKV79894.1"/>
    <property type="molecule type" value="Genomic_DNA"/>
</dbReference>
<dbReference type="EMBL" id="CP012173">
    <property type="protein sequence ID" value="AKV77647.1"/>
    <property type="molecule type" value="Genomic_DNA"/>
</dbReference>
<dbReference type="OrthoDB" id="33524at2157"/>
<dbReference type="Gene3D" id="2.60.40.420">
    <property type="entry name" value="Cupredoxins - blue copper proteins"/>
    <property type="match status" value="2"/>
</dbReference>
<evidence type="ECO:0000313" key="11">
    <source>
        <dbReference type="Proteomes" id="UP000062398"/>
    </source>
</evidence>
<evidence type="ECO:0000313" key="7">
    <source>
        <dbReference type="EMBL" id="AKV84391.1"/>
    </source>
</evidence>
<dbReference type="InterPro" id="IPR008972">
    <property type="entry name" value="Cupredoxin"/>
</dbReference>
<dbReference type="EMBL" id="CP012176">
    <property type="protein sequence ID" value="AKV84391.1"/>
    <property type="molecule type" value="Genomic_DNA"/>
</dbReference>
<evidence type="ECO:0000313" key="3">
    <source>
        <dbReference type="EMBL" id="AKV75403.1"/>
    </source>
</evidence>
<keyword evidence="1" id="KW-0472">Membrane</keyword>
<evidence type="ECO:0000313" key="9">
    <source>
        <dbReference type="Proteomes" id="UP000056255"/>
    </source>
</evidence>